<feature type="compositionally biased region" description="Basic and acidic residues" evidence="6">
    <location>
        <begin position="170"/>
        <end position="185"/>
    </location>
</feature>
<dbReference type="InterPro" id="IPR014284">
    <property type="entry name" value="RNA_pol_sigma-70_dom"/>
</dbReference>
<dbReference type="PANTHER" id="PTHR43133:SF50">
    <property type="entry name" value="ECF RNA POLYMERASE SIGMA FACTOR SIGM"/>
    <property type="match status" value="1"/>
</dbReference>
<keyword evidence="3" id="KW-0731">Sigma factor</keyword>
<dbReference type="Pfam" id="PF08281">
    <property type="entry name" value="Sigma70_r4_2"/>
    <property type="match status" value="1"/>
</dbReference>
<dbReference type="AlphaFoldDB" id="A0A3M2LXM7"/>
<dbReference type="GO" id="GO:0003677">
    <property type="term" value="F:DNA binding"/>
    <property type="evidence" value="ECO:0007669"/>
    <property type="project" value="UniProtKB-KW"/>
</dbReference>
<comment type="similarity">
    <text evidence="1">Belongs to the sigma-70 factor family. ECF subfamily.</text>
</comment>
<dbReference type="NCBIfam" id="TIGR02983">
    <property type="entry name" value="SigE-fam_strep"/>
    <property type="match status" value="1"/>
</dbReference>
<evidence type="ECO:0000256" key="4">
    <source>
        <dbReference type="ARBA" id="ARBA00023125"/>
    </source>
</evidence>
<feature type="domain" description="HTH luxR-type" evidence="7">
    <location>
        <begin position="109"/>
        <end position="163"/>
    </location>
</feature>
<evidence type="ECO:0000256" key="2">
    <source>
        <dbReference type="ARBA" id="ARBA00023015"/>
    </source>
</evidence>
<gene>
    <name evidence="8" type="ORF">EBO15_21515</name>
</gene>
<evidence type="ECO:0000313" key="8">
    <source>
        <dbReference type="EMBL" id="RMI41896.1"/>
    </source>
</evidence>
<dbReference type="NCBIfam" id="TIGR02937">
    <property type="entry name" value="sigma70-ECF"/>
    <property type="match status" value="1"/>
</dbReference>
<comment type="caution">
    <text evidence="8">The sequence shown here is derived from an EMBL/GenBank/DDBJ whole genome shotgun (WGS) entry which is preliminary data.</text>
</comment>
<dbReference type="InterPro" id="IPR013249">
    <property type="entry name" value="RNA_pol_sigma70_r4_t2"/>
</dbReference>
<dbReference type="InterPro" id="IPR014325">
    <property type="entry name" value="RNA_pol_sigma-E_actinobac"/>
</dbReference>
<dbReference type="Gene3D" id="1.10.10.10">
    <property type="entry name" value="Winged helix-like DNA-binding domain superfamily/Winged helix DNA-binding domain"/>
    <property type="match status" value="1"/>
</dbReference>
<dbReference type="OrthoDB" id="2046835at2"/>
<evidence type="ECO:0000256" key="6">
    <source>
        <dbReference type="SAM" id="MobiDB-lite"/>
    </source>
</evidence>
<evidence type="ECO:0000259" key="7">
    <source>
        <dbReference type="SMART" id="SM00421"/>
    </source>
</evidence>
<keyword evidence="5" id="KW-0804">Transcription</keyword>
<sequence>MTSTRHEEFRAYVAARGPVMLRAAMRLTGDRAEAEDLLQAALAKTYLAWDRIHDRAAVDGYVRRAMVNTQISWWRRKRFEVYPTDELPDRPVDDHTGRSEMQDALGRALGRLPARQRAAVVLRYYEDMPETEIAEILGISVGTVKSTVSRAMAKLRDDAGLEADFPQPNVHDDTGDQPHPDDTGPRPRPSTDAPDDGDGSA</sequence>
<name>A0A3M2LXM7_9ACTN</name>
<dbReference type="Pfam" id="PF04542">
    <property type="entry name" value="Sigma70_r2"/>
    <property type="match status" value="1"/>
</dbReference>
<dbReference type="CDD" id="cd06171">
    <property type="entry name" value="Sigma70_r4"/>
    <property type="match status" value="1"/>
</dbReference>
<dbReference type="RefSeq" id="WP_122196223.1">
    <property type="nucleotide sequence ID" value="NZ_JBHSKC010000030.1"/>
</dbReference>
<dbReference type="EMBL" id="RFFG01000038">
    <property type="protein sequence ID" value="RMI41896.1"/>
    <property type="molecule type" value="Genomic_DNA"/>
</dbReference>
<evidence type="ECO:0000256" key="1">
    <source>
        <dbReference type="ARBA" id="ARBA00010641"/>
    </source>
</evidence>
<dbReference type="InterPro" id="IPR013324">
    <property type="entry name" value="RNA_pol_sigma_r3/r4-like"/>
</dbReference>
<dbReference type="InterPro" id="IPR007627">
    <property type="entry name" value="RNA_pol_sigma70_r2"/>
</dbReference>
<proteinExistence type="inferred from homology"/>
<reference evidence="8 9" key="1">
    <citation type="submission" date="2018-10" db="EMBL/GenBank/DDBJ databases">
        <title>Isolation from soil.</title>
        <authorList>
            <person name="Hu J."/>
        </authorList>
    </citation>
    <scope>NUCLEOTIDE SEQUENCE [LARGE SCALE GENOMIC DNA]</scope>
    <source>
        <strain evidence="8 9">NEAU-Ht49</strain>
    </source>
</reference>
<dbReference type="InterPro" id="IPR036388">
    <property type="entry name" value="WH-like_DNA-bd_sf"/>
</dbReference>
<protein>
    <submittedName>
        <fullName evidence="8">SigE family RNA polymerase sigma factor</fullName>
    </submittedName>
</protein>
<dbReference type="SMART" id="SM00421">
    <property type="entry name" value="HTH_LUXR"/>
    <property type="match status" value="1"/>
</dbReference>
<keyword evidence="9" id="KW-1185">Reference proteome</keyword>
<evidence type="ECO:0000256" key="3">
    <source>
        <dbReference type="ARBA" id="ARBA00023082"/>
    </source>
</evidence>
<dbReference type="SUPFAM" id="SSF88659">
    <property type="entry name" value="Sigma3 and sigma4 domains of RNA polymerase sigma factors"/>
    <property type="match status" value="1"/>
</dbReference>
<dbReference type="PANTHER" id="PTHR43133">
    <property type="entry name" value="RNA POLYMERASE ECF-TYPE SIGMA FACTO"/>
    <property type="match status" value="1"/>
</dbReference>
<dbReference type="GO" id="GO:0006352">
    <property type="term" value="P:DNA-templated transcription initiation"/>
    <property type="evidence" value="ECO:0007669"/>
    <property type="project" value="InterPro"/>
</dbReference>
<dbReference type="InterPro" id="IPR039425">
    <property type="entry name" value="RNA_pol_sigma-70-like"/>
</dbReference>
<dbReference type="Gene3D" id="1.10.1740.10">
    <property type="match status" value="1"/>
</dbReference>
<keyword evidence="2" id="KW-0805">Transcription regulation</keyword>
<organism evidence="8 9">
    <name type="scientific">Actinomadura harenae</name>
    <dbReference type="NCBI Taxonomy" id="2483351"/>
    <lineage>
        <taxon>Bacteria</taxon>
        <taxon>Bacillati</taxon>
        <taxon>Actinomycetota</taxon>
        <taxon>Actinomycetes</taxon>
        <taxon>Streptosporangiales</taxon>
        <taxon>Thermomonosporaceae</taxon>
        <taxon>Actinomadura</taxon>
    </lineage>
</organism>
<dbReference type="GO" id="GO:0016987">
    <property type="term" value="F:sigma factor activity"/>
    <property type="evidence" value="ECO:0007669"/>
    <property type="project" value="UniProtKB-KW"/>
</dbReference>
<accession>A0A3M2LXM7</accession>
<feature type="region of interest" description="Disordered" evidence="6">
    <location>
        <begin position="159"/>
        <end position="201"/>
    </location>
</feature>
<evidence type="ECO:0000256" key="5">
    <source>
        <dbReference type="ARBA" id="ARBA00023163"/>
    </source>
</evidence>
<dbReference type="InterPro" id="IPR000792">
    <property type="entry name" value="Tscrpt_reg_LuxR_C"/>
</dbReference>
<dbReference type="InterPro" id="IPR013325">
    <property type="entry name" value="RNA_pol_sigma_r2"/>
</dbReference>
<dbReference type="Proteomes" id="UP000282674">
    <property type="component" value="Unassembled WGS sequence"/>
</dbReference>
<dbReference type="SUPFAM" id="SSF88946">
    <property type="entry name" value="Sigma2 domain of RNA polymerase sigma factors"/>
    <property type="match status" value="1"/>
</dbReference>
<keyword evidence="4" id="KW-0238">DNA-binding</keyword>
<evidence type="ECO:0000313" key="9">
    <source>
        <dbReference type="Proteomes" id="UP000282674"/>
    </source>
</evidence>